<dbReference type="InterPro" id="IPR008334">
    <property type="entry name" value="5'-Nucleotdase_C"/>
</dbReference>
<dbReference type="GO" id="GO:0008768">
    <property type="term" value="F:UDP-sugar diphosphatase activity"/>
    <property type="evidence" value="ECO:0007669"/>
    <property type="project" value="TreeGrafter"/>
</dbReference>
<dbReference type="InterPro" id="IPR029052">
    <property type="entry name" value="Metallo-depent_PP-like"/>
</dbReference>
<dbReference type="InterPro" id="IPR006179">
    <property type="entry name" value="5_nucleotidase/apyrase"/>
</dbReference>
<keyword evidence="1" id="KW-0732">Signal</keyword>
<dbReference type="Pfam" id="PF02872">
    <property type="entry name" value="5_nucleotid_C"/>
    <property type="match status" value="1"/>
</dbReference>
<dbReference type="InterPro" id="IPR011240">
    <property type="entry name" value="Pesterase_YunD"/>
</dbReference>
<comment type="similarity">
    <text evidence="2">Belongs to the 5'-nucleotidase family.</text>
</comment>
<dbReference type="SUPFAM" id="SSF56300">
    <property type="entry name" value="Metallo-dependent phosphatases"/>
    <property type="match status" value="1"/>
</dbReference>
<evidence type="ECO:0000259" key="4">
    <source>
        <dbReference type="Pfam" id="PF02872"/>
    </source>
</evidence>
<accession>A0A841Q4Y7</accession>
<dbReference type="GO" id="GO:0030288">
    <property type="term" value="C:outer membrane-bounded periplasmic space"/>
    <property type="evidence" value="ECO:0007669"/>
    <property type="project" value="TreeGrafter"/>
</dbReference>
<evidence type="ECO:0000313" key="5">
    <source>
        <dbReference type="EMBL" id="MBB6453455.1"/>
    </source>
</evidence>
<dbReference type="InterPro" id="IPR036907">
    <property type="entry name" value="5'-Nucleotdase_C_sf"/>
</dbReference>
<dbReference type="InterPro" id="IPR004843">
    <property type="entry name" value="Calcineurin-like_PHP"/>
</dbReference>
<dbReference type="Gene3D" id="3.60.21.10">
    <property type="match status" value="1"/>
</dbReference>
<comment type="caution">
    <text evidence="5">The sequence shown here is derived from an EMBL/GenBank/DDBJ whole genome shotgun (WGS) entry which is preliminary data.</text>
</comment>
<protein>
    <submittedName>
        <fullName evidence="5">2',3'-cyclic-nucleotide 2'-phosphodiesterase (5'-nucleotidase family)</fullName>
    </submittedName>
</protein>
<dbReference type="GO" id="GO:0008253">
    <property type="term" value="F:5'-nucleotidase activity"/>
    <property type="evidence" value="ECO:0007669"/>
    <property type="project" value="TreeGrafter"/>
</dbReference>
<dbReference type="PANTHER" id="PTHR11575:SF23">
    <property type="entry name" value="5-NUCLEOTIDASE FAMILY PROTEIN"/>
    <property type="match status" value="1"/>
</dbReference>
<feature type="domain" description="5'-Nucleotidase C-terminal" evidence="4">
    <location>
        <begin position="280"/>
        <end position="427"/>
    </location>
</feature>
<dbReference type="GO" id="GO:0009166">
    <property type="term" value="P:nucleotide catabolic process"/>
    <property type="evidence" value="ECO:0007669"/>
    <property type="project" value="InterPro"/>
</dbReference>
<dbReference type="Pfam" id="PF00149">
    <property type="entry name" value="Metallophos"/>
    <property type="match status" value="1"/>
</dbReference>
<dbReference type="PIRSF" id="PIRSF036361">
    <property type="entry name" value="YunD"/>
    <property type="match status" value="1"/>
</dbReference>
<proteinExistence type="inferred from homology"/>
<keyword evidence="2" id="KW-0378">Hydrolase</keyword>
<organism evidence="5 6">
    <name type="scientific">Salirhabdus euzebyi</name>
    <dbReference type="NCBI Taxonomy" id="394506"/>
    <lineage>
        <taxon>Bacteria</taxon>
        <taxon>Bacillati</taxon>
        <taxon>Bacillota</taxon>
        <taxon>Bacilli</taxon>
        <taxon>Bacillales</taxon>
        <taxon>Bacillaceae</taxon>
        <taxon>Salirhabdus</taxon>
    </lineage>
</organism>
<dbReference type="RefSeq" id="WP_174496186.1">
    <property type="nucleotide sequence ID" value="NZ_CADDWK010000006.1"/>
</dbReference>
<feature type="domain" description="Calcineurin-like phosphoesterase" evidence="3">
    <location>
        <begin position="8"/>
        <end position="205"/>
    </location>
</feature>
<reference evidence="5 6" key="1">
    <citation type="submission" date="2020-08" db="EMBL/GenBank/DDBJ databases">
        <title>Genomic Encyclopedia of Type Strains, Phase IV (KMG-IV): sequencing the most valuable type-strain genomes for metagenomic binning, comparative biology and taxonomic classification.</title>
        <authorList>
            <person name="Goeker M."/>
        </authorList>
    </citation>
    <scope>NUCLEOTIDE SEQUENCE [LARGE SCALE GENOMIC DNA]</scope>
    <source>
        <strain evidence="5 6">DSM 19612</strain>
    </source>
</reference>
<dbReference type="EMBL" id="JACHGH010000005">
    <property type="protein sequence ID" value="MBB6453455.1"/>
    <property type="molecule type" value="Genomic_DNA"/>
</dbReference>
<dbReference type="PRINTS" id="PR01607">
    <property type="entry name" value="APYRASEFAMLY"/>
</dbReference>
<dbReference type="SUPFAM" id="SSF55816">
    <property type="entry name" value="5'-nucleotidase (syn. UDP-sugar hydrolase), C-terminal domain"/>
    <property type="match status" value="1"/>
</dbReference>
<gene>
    <name evidence="5" type="ORF">HNQ94_001904</name>
</gene>
<keyword evidence="6" id="KW-1185">Reference proteome</keyword>
<evidence type="ECO:0000256" key="2">
    <source>
        <dbReference type="RuleBase" id="RU362119"/>
    </source>
</evidence>
<evidence type="ECO:0000259" key="3">
    <source>
        <dbReference type="Pfam" id="PF00149"/>
    </source>
</evidence>
<dbReference type="PANTHER" id="PTHR11575">
    <property type="entry name" value="5'-NUCLEOTIDASE-RELATED"/>
    <property type="match status" value="1"/>
</dbReference>
<name>A0A841Q4Y7_9BACI</name>
<evidence type="ECO:0000313" key="6">
    <source>
        <dbReference type="Proteomes" id="UP000581688"/>
    </source>
</evidence>
<sequence length="466" mass="52785">MKENIFLYFTSDLHSHFENWPKIANYLEKKSAIHKQEGDQYYLIDNGDHLDRVHPITEAYLGKVNIDFLNEAKYDVVTVGNNEGITLPPDNLYELYDKANFEVVCGNIGTKDKVAPSWLKPYTIITTRSGIKIGVIGLTAPFHLFYEQLGWKAESPYTILDQLLPELKEKSDIVLLLSHLGINDDEYISNHYAGIDVIIGGHTHHLFKEGNVINNTLLTAVGKYGFHVGKIQLTWDHHLKRLIRKVAVADELADDSDHLHTVKLLDDYNDKATELLNEPVGTLKKDYEVDSFEETVLMKTLVQTLQTWTKADCAMLNAGILLDGLKAGVVSKGDLHRICPHPINPCKVRISGELILEAIRMGLSKRFTEFELKGFGFRGKQIGKMIFSNIDVHVHYGEDNHVFVKEVWINGKPVDEDKEYEVATADMFTFGKLLPGIAASKEKEYFMPEFIRDVLSETVKKLSKLG</sequence>
<dbReference type="GO" id="GO:0000166">
    <property type="term" value="F:nucleotide binding"/>
    <property type="evidence" value="ECO:0007669"/>
    <property type="project" value="UniProtKB-KW"/>
</dbReference>
<evidence type="ECO:0000256" key="1">
    <source>
        <dbReference type="ARBA" id="ARBA00022729"/>
    </source>
</evidence>
<dbReference type="Proteomes" id="UP000581688">
    <property type="component" value="Unassembled WGS sequence"/>
</dbReference>
<dbReference type="AlphaFoldDB" id="A0A841Q4Y7"/>
<dbReference type="CDD" id="cd00845">
    <property type="entry name" value="MPP_UshA_N_like"/>
    <property type="match status" value="1"/>
</dbReference>
<keyword evidence="2" id="KW-0547">Nucleotide-binding</keyword>
<dbReference type="Gene3D" id="3.90.780.10">
    <property type="entry name" value="5'-Nucleotidase, C-terminal domain"/>
    <property type="match status" value="1"/>
</dbReference>